<dbReference type="RefSeq" id="WP_119728487.1">
    <property type="nucleotide sequence ID" value="NZ_JACJII010000001.1"/>
</dbReference>
<evidence type="ECO:0000256" key="1">
    <source>
        <dbReference type="SAM" id="MobiDB-lite"/>
    </source>
</evidence>
<name>A0A7W3MST7_9ACTN</name>
<protein>
    <submittedName>
        <fullName evidence="2">Uncharacterized protein</fullName>
    </submittedName>
</protein>
<organism evidence="2 3">
    <name type="scientific">Thermomonospora cellulosilytica</name>
    <dbReference type="NCBI Taxonomy" id="1411118"/>
    <lineage>
        <taxon>Bacteria</taxon>
        <taxon>Bacillati</taxon>
        <taxon>Actinomycetota</taxon>
        <taxon>Actinomycetes</taxon>
        <taxon>Streptosporangiales</taxon>
        <taxon>Thermomonosporaceae</taxon>
        <taxon>Thermomonospora</taxon>
    </lineage>
</organism>
<keyword evidence="3" id="KW-1185">Reference proteome</keyword>
<feature type="compositionally biased region" description="Basic and acidic residues" evidence="1">
    <location>
        <begin position="151"/>
        <end position="167"/>
    </location>
</feature>
<feature type="compositionally biased region" description="Low complexity" evidence="1">
    <location>
        <begin position="66"/>
        <end position="84"/>
    </location>
</feature>
<gene>
    <name evidence="2" type="ORF">HNR21_000116</name>
</gene>
<feature type="region of interest" description="Disordered" evidence="1">
    <location>
        <begin position="46"/>
        <end position="115"/>
    </location>
</feature>
<dbReference type="AlphaFoldDB" id="A0A7W3MST7"/>
<proteinExistence type="predicted"/>
<feature type="region of interest" description="Disordered" evidence="1">
    <location>
        <begin position="138"/>
        <end position="276"/>
    </location>
</feature>
<feature type="compositionally biased region" description="Low complexity" evidence="1">
    <location>
        <begin position="258"/>
        <end position="268"/>
    </location>
</feature>
<sequence length="276" mass="28050">MTERSPGAPDPAGGPPCGDGAAQQPAGAFWNLAAIRRSDDLMEALASRGPLPAADPADGADDPDGADPAARLLRALVADVDAGAPALPDRRTGSEQPPAADEDPDPGGPRRGPRTIVVLGIVGPLLTGVLTTGVAAATGGFIHRPGSAAGADERPDRRDRPEARSDRGQAMPGPWRRPGPTPPTAVREPAEADSLEPRLRRRDTAPQDPPPSTTQAPVVDRPGSAPGGQTPVPDSEGTPTPEPSRGTDDGQELPPAEPIEAPSSSEQPTGPLEGSP</sequence>
<evidence type="ECO:0000313" key="2">
    <source>
        <dbReference type="EMBL" id="MBA9001234.1"/>
    </source>
</evidence>
<accession>A0A7W3MST7</accession>
<reference evidence="2 3" key="1">
    <citation type="submission" date="2020-08" db="EMBL/GenBank/DDBJ databases">
        <title>Sequencing the genomes of 1000 actinobacteria strains.</title>
        <authorList>
            <person name="Klenk H.-P."/>
        </authorList>
    </citation>
    <scope>NUCLEOTIDE SEQUENCE [LARGE SCALE GENOMIC DNA]</scope>
    <source>
        <strain evidence="2 3">DSM 45823</strain>
    </source>
</reference>
<feature type="region of interest" description="Disordered" evidence="1">
    <location>
        <begin position="1"/>
        <end position="25"/>
    </location>
</feature>
<dbReference type="EMBL" id="JACJII010000001">
    <property type="protein sequence ID" value="MBA9001234.1"/>
    <property type="molecule type" value="Genomic_DNA"/>
</dbReference>
<comment type="caution">
    <text evidence="2">The sequence shown here is derived from an EMBL/GenBank/DDBJ whole genome shotgun (WGS) entry which is preliminary data.</text>
</comment>
<evidence type="ECO:0000313" key="3">
    <source>
        <dbReference type="Proteomes" id="UP000539313"/>
    </source>
</evidence>
<dbReference type="Proteomes" id="UP000539313">
    <property type="component" value="Unassembled WGS sequence"/>
</dbReference>
<feature type="compositionally biased region" description="Basic and acidic residues" evidence="1">
    <location>
        <begin position="195"/>
        <end position="205"/>
    </location>
</feature>